<evidence type="ECO:0000313" key="2">
    <source>
        <dbReference type="EMBL" id="GBP19227.1"/>
    </source>
</evidence>
<dbReference type="EMBL" id="BGZK01000105">
    <property type="protein sequence ID" value="GBP19227.1"/>
    <property type="molecule type" value="Genomic_DNA"/>
</dbReference>
<name>A0A4C1TYZ0_EUMVA</name>
<keyword evidence="1" id="KW-0472">Membrane</keyword>
<keyword evidence="1" id="KW-1133">Transmembrane helix</keyword>
<evidence type="ECO:0000313" key="3">
    <source>
        <dbReference type="Proteomes" id="UP000299102"/>
    </source>
</evidence>
<evidence type="ECO:0000256" key="1">
    <source>
        <dbReference type="SAM" id="Phobius"/>
    </source>
</evidence>
<comment type="caution">
    <text evidence="2">The sequence shown here is derived from an EMBL/GenBank/DDBJ whole genome shotgun (WGS) entry which is preliminary data.</text>
</comment>
<keyword evidence="3" id="KW-1185">Reference proteome</keyword>
<feature type="transmembrane region" description="Helical" evidence="1">
    <location>
        <begin position="20"/>
        <end position="39"/>
    </location>
</feature>
<protein>
    <submittedName>
        <fullName evidence="2">Uncharacterized protein</fullName>
    </submittedName>
</protein>
<sequence>MTAFPMWMLDPHLSVVFNTPYELVDVTVCILLTTCLVGMKRRNYFRRHEERVEFLSNSHRRHTRALDQVAYHSTSPSAAFGPAIRPDARNGPC</sequence>
<accession>A0A4C1TYZ0</accession>
<dbReference type="Proteomes" id="UP000299102">
    <property type="component" value="Unassembled WGS sequence"/>
</dbReference>
<proteinExistence type="predicted"/>
<dbReference type="AlphaFoldDB" id="A0A4C1TYZ0"/>
<reference evidence="2 3" key="1">
    <citation type="journal article" date="2019" name="Commun. Biol.">
        <title>The bagworm genome reveals a unique fibroin gene that provides high tensile strength.</title>
        <authorList>
            <person name="Kono N."/>
            <person name="Nakamura H."/>
            <person name="Ohtoshi R."/>
            <person name="Tomita M."/>
            <person name="Numata K."/>
            <person name="Arakawa K."/>
        </authorList>
    </citation>
    <scope>NUCLEOTIDE SEQUENCE [LARGE SCALE GENOMIC DNA]</scope>
</reference>
<organism evidence="2 3">
    <name type="scientific">Eumeta variegata</name>
    <name type="common">Bagworm moth</name>
    <name type="synonym">Eumeta japonica</name>
    <dbReference type="NCBI Taxonomy" id="151549"/>
    <lineage>
        <taxon>Eukaryota</taxon>
        <taxon>Metazoa</taxon>
        <taxon>Ecdysozoa</taxon>
        <taxon>Arthropoda</taxon>
        <taxon>Hexapoda</taxon>
        <taxon>Insecta</taxon>
        <taxon>Pterygota</taxon>
        <taxon>Neoptera</taxon>
        <taxon>Endopterygota</taxon>
        <taxon>Lepidoptera</taxon>
        <taxon>Glossata</taxon>
        <taxon>Ditrysia</taxon>
        <taxon>Tineoidea</taxon>
        <taxon>Psychidae</taxon>
        <taxon>Oiketicinae</taxon>
        <taxon>Eumeta</taxon>
    </lineage>
</organism>
<gene>
    <name evidence="2" type="ORF">EVAR_11550_1</name>
</gene>
<keyword evidence="1" id="KW-0812">Transmembrane</keyword>